<name>A0A382NDR6_9ZZZZ</name>
<organism evidence="1">
    <name type="scientific">marine metagenome</name>
    <dbReference type="NCBI Taxonomy" id="408172"/>
    <lineage>
        <taxon>unclassified sequences</taxon>
        <taxon>metagenomes</taxon>
        <taxon>ecological metagenomes</taxon>
    </lineage>
</organism>
<dbReference type="EMBL" id="UINC01099522">
    <property type="protein sequence ID" value="SVC58860.1"/>
    <property type="molecule type" value="Genomic_DNA"/>
</dbReference>
<dbReference type="AlphaFoldDB" id="A0A382NDR6"/>
<evidence type="ECO:0000313" key="1">
    <source>
        <dbReference type="EMBL" id="SVC58860.1"/>
    </source>
</evidence>
<gene>
    <name evidence="1" type="ORF">METZ01_LOCUS311714</name>
</gene>
<dbReference type="Gene3D" id="2.60.40.2970">
    <property type="match status" value="1"/>
</dbReference>
<reference evidence="1" key="1">
    <citation type="submission" date="2018-05" db="EMBL/GenBank/DDBJ databases">
        <authorList>
            <person name="Lanie J.A."/>
            <person name="Ng W.-L."/>
            <person name="Kazmierczak K.M."/>
            <person name="Andrzejewski T.M."/>
            <person name="Davidsen T.M."/>
            <person name="Wayne K.J."/>
            <person name="Tettelin H."/>
            <person name="Glass J.I."/>
            <person name="Rusch D."/>
            <person name="Podicherti R."/>
            <person name="Tsui H.-C.T."/>
            <person name="Winkler M.E."/>
        </authorList>
    </citation>
    <scope>NUCLEOTIDE SEQUENCE</scope>
</reference>
<proteinExistence type="predicted"/>
<protein>
    <submittedName>
        <fullName evidence="1">Uncharacterized protein</fullName>
    </submittedName>
</protein>
<sequence length="262" mass="29607">MSVSRDNFVQHEPILVDVFVGSNHSKAIILGDKDGWIRFSVRNGRGFPVNQVGRPPRGNLFVLSSGKKVTKGINLAPYFDFSEPGEYTVQASITTSNWAEVRFESAPVKIQVVRARVMDVIRRGVASETPGELPEVRRYTLQTTRVKGKSHLFMRVSDDHEPSFMIYNVTSLGMMVHQAKPSFGLDRDGISHLFFQSHKQQYSYCMIDPFGELMRRQTYISGTNRPYMTKDVKGSFKIIGGRRVVAPTDYPEPRTSAGLRKN</sequence>
<accession>A0A382NDR6</accession>